<proteinExistence type="predicted"/>
<name>A0A520MWX3_9GAMM</name>
<dbReference type="Proteomes" id="UP000315825">
    <property type="component" value="Unassembled WGS sequence"/>
</dbReference>
<comment type="caution">
    <text evidence="2">The sequence shown here is derived from an EMBL/GenBank/DDBJ whole genome shotgun (WGS) entry which is preliminary data.</text>
</comment>
<evidence type="ECO:0000313" key="3">
    <source>
        <dbReference type="Proteomes" id="UP000315825"/>
    </source>
</evidence>
<keyword evidence="1" id="KW-0472">Membrane</keyword>
<protein>
    <submittedName>
        <fullName evidence="2">DUF2244 domain-containing protein</fullName>
    </submittedName>
</protein>
<keyword evidence="1" id="KW-0812">Transmembrane</keyword>
<dbReference type="EMBL" id="SHBE01000012">
    <property type="protein sequence ID" value="RZO25704.1"/>
    <property type="molecule type" value="Genomic_DNA"/>
</dbReference>
<keyword evidence="1" id="KW-1133">Transmembrane helix</keyword>
<feature type="transmembrane region" description="Helical" evidence="1">
    <location>
        <begin position="42"/>
        <end position="61"/>
    </location>
</feature>
<organism evidence="2 3">
    <name type="scientific">SAR86 cluster bacterium</name>
    <dbReference type="NCBI Taxonomy" id="2030880"/>
    <lineage>
        <taxon>Bacteria</taxon>
        <taxon>Pseudomonadati</taxon>
        <taxon>Pseudomonadota</taxon>
        <taxon>Gammaproteobacteria</taxon>
        <taxon>SAR86 cluster</taxon>
    </lineage>
</organism>
<dbReference type="InterPro" id="IPR019253">
    <property type="entry name" value="DUF2244_TM"/>
</dbReference>
<dbReference type="AlphaFoldDB" id="A0A520MWX3"/>
<dbReference type="Pfam" id="PF10003">
    <property type="entry name" value="DUF2244"/>
    <property type="match status" value="1"/>
</dbReference>
<feature type="transmembrane region" description="Helical" evidence="1">
    <location>
        <begin position="67"/>
        <end position="84"/>
    </location>
</feature>
<reference evidence="2 3" key="1">
    <citation type="submission" date="2019-02" db="EMBL/GenBank/DDBJ databases">
        <title>Prokaryotic population dynamics and viral predation in marine succession experiment using metagenomics: the confinement effect.</title>
        <authorList>
            <person name="Haro-Moreno J.M."/>
            <person name="Rodriguez-Valera F."/>
            <person name="Lopez-Perez M."/>
        </authorList>
    </citation>
    <scope>NUCLEOTIDE SEQUENCE [LARGE SCALE GENOMIC DNA]</scope>
    <source>
        <strain evidence="2">MED-G159</strain>
    </source>
</reference>
<accession>A0A520MWX3</accession>
<evidence type="ECO:0000256" key="1">
    <source>
        <dbReference type="SAM" id="Phobius"/>
    </source>
</evidence>
<evidence type="ECO:0000313" key="2">
    <source>
        <dbReference type="EMBL" id="RZO25704.1"/>
    </source>
</evidence>
<sequence length="170" mass="19710">MLQILEQGKAHYYILMFKIKENKKELRIELSPNNSSSLSENLLFFGILSLLCIGFGIGFFFVGATMILPFAGVEVAVLLSAIYYNRRWISQKQIIKLDKLYVHFSEKGIVSRSMKVDRFHAKFLVEKSPKQSIYLVANRKKFKLGYFLNEDEIKDIILSLRSKITEFNSI</sequence>
<gene>
    <name evidence="2" type="ORF">EVA92_04705</name>
</gene>